<reference evidence="3" key="2">
    <citation type="submission" date="2017-12" db="EMBL/GenBank/DDBJ databases">
        <title>Genome sequence of the Bar-tailed Godwit (Limosa lapponica baueri).</title>
        <authorList>
            <person name="Lima N.C.B."/>
            <person name="Parody-Merino A.M."/>
            <person name="Battley P.F."/>
            <person name="Fidler A.E."/>
            <person name="Prosdocimi F."/>
        </authorList>
    </citation>
    <scope>NUCLEOTIDE SEQUENCE [LARGE SCALE GENOMIC DNA]</scope>
</reference>
<evidence type="ECO:0000313" key="2">
    <source>
        <dbReference type="EMBL" id="PKU27258.1"/>
    </source>
</evidence>
<keyword evidence="3" id="KW-1185">Reference proteome</keyword>
<feature type="region of interest" description="Disordered" evidence="1">
    <location>
        <begin position="1"/>
        <end position="93"/>
    </location>
</feature>
<evidence type="ECO:0000313" key="3">
    <source>
        <dbReference type="Proteomes" id="UP000233556"/>
    </source>
</evidence>
<feature type="compositionally biased region" description="Acidic residues" evidence="1">
    <location>
        <begin position="17"/>
        <end position="31"/>
    </location>
</feature>
<proteinExistence type="predicted"/>
<dbReference type="GO" id="GO:0016605">
    <property type="term" value="C:PML body"/>
    <property type="evidence" value="ECO:0007669"/>
    <property type="project" value="TreeGrafter"/>
</dbReference>
<dbReference type="EMBL" id="KZ529289">
    <property type="protein sequence ID" value="PKU27258.1"/>
    <property type="molecule type" value="Genomic_DNA"/>
</dbReference>
<dbReference type="GO" id="GO:0036337">
    <property type="term" value="P:Fas signaling pathway"/>
    <property type="evidence" value="ECO:0007669"/>
    <property type="project" value="TreeGrafter"/>
</dbReference>
<dbReference type="AlphaFoldDB" id="A0A2I0T0C7"/>
<dbReference type="GO" id="GO:0008625">
    <property type="term" value="P:extrinsic apoptotic signaling pathway via death domain receptors"/>
    <property type="evidence" value="ECO:0007669"/>
    <property type="project" value="TreeGrafter"/>
</dbReference>
<dbReference type="InterPro" id="IPR039674">
    <property type="entry name" value="FLASH"/>
</dbReference>
<reference evidence="3" key="1">
    <citation type="submission" date="2017-11" db="EMBL/GenBank/DDBJ databases">
        <authorList>
            <person name="Lima N.C."/>
            <person name="Parody-Merino A.M."/>
            <person name="Battley P.F."/>
            <person name="Fidler A.E."/>
            <person name="Prosdocimi F."/>
        </authorList>
    </citation>
    <scope>NUCLEOTIDE SEQUENCE [LARGE SCALE GENOMIC DNA]</scope>
</reference>
<dbReference type="GO" id="GO:0005739">
    <property type="term" value="C:mitochondrion"/>
    <property type="evidence" value="ECO:0007669"/>
    <property type="project" value="TreeGrafter"/>
</dbReference>
<gene>
    <name evidence="2" type="ORF">llap_22438</name>
</gene>
<dbReference type="GO" id="GO:0003714">
    <property type="term" value="F:transcription corepressor activity"/>
    <property type="evidence" value="ECO:0007669"/>
    <property type="project" value="TreeGrafter"/>
</dbReference>
<feature type="compositionally biased region" description="Polar residues" evidence="1">
    <location>
        <begin position="53"/>
        <end position="66"/>
    </location>
</feature>
<feature type="compositionally biased region" description="Basic and acidic residues" evidence="1">
    <location>
        <begin position="32"/>
        <end position="44"/>
    </location>
</feature>
<accession>A0A2I0T0C7</accession>
<organism evidence="2 3">
    <name type="scientific">Limosa lapponica baueri</name>
    <dbReference type="NCBI Taxonomy" id="1758121"/>
    <lineage>
        <taxon>Eukaryota</taxon>
        <taxon>Metazoa</taxon>
        <taxon>Chordata</taxon>
        <taxon>Craniata</taxon>
        <taxon>Vertebrata</taxon>
        <taxon>Euteleostomi</taxon>
        <taxon>Archelosauria</taxon>
        <taxon>Archosauria</taxon>
        <taxon>Dinosauria</taxon>
        <taxon>Saurischia</taxon>
        <taxon>Theropoda</taxon>
        <taxon>Coelurosauria</taxon>
        <taxon>Aves</taxon>
        <taxon>Neognathae</taxon>
        <taxon>Neoaves</taxon>
        <taxon>Charadriiformes</taxon>
        <taxon>Scolopacidae</taxon>
        <taxon>Limosa</taxon>
    </lineage>
</organism>
<protein>
    <submittedName>
        <fullName evidence="2">Casp8-associated protein 2</fullName>
    </submittedName>
</protein>
<dbReference type="PANTHER" id="PTHR15489">
    <property type="entry name" value="CASPASE 8 ASSOCIATED PROTEIN 2"/>
    <property type="match status" value="1"/>
</dbReference>
<sequence>MSDEHLEMESQLSISSDELEEGEIISSDEDEEKSKPERGSENTKKSGPKASPETRNLTSSPQNQKSKTVHCNEDNGKFVSVKSPNLSKLRRMQ</sequence>
<dbReference type="Proteomes" id="UP000233556">
    <property type="component" value="Unassembled WGS sequence"/>
</dbReference>
<evidence type="ECO:0000256" key="1">
    <source>
        <dbReference type="SAM" id="MobiDB-lite"/>
    </source>
</evidence>
<dbReference type="PANTHER" id="PTHR15489:SF2">
    <property type="entry name" value="CASP8-ASSOCIATED PROTEIN 2"/>
    <property type="match status" value="1"/>
</dbReference>
<name>A0A2I0T0C7_LIMLA</name>